<evidence type="ECO:0000313" key="2">
    <source>
        <dbReference type="Proteomes" id="UP000184363"/>
    </source>
</evidence>
<accession>A0A1M7B172</accession>
<gene>
    <name evidence="1" type="ORF">SAMN05443637_1312</name>
</gene>
<evidence type="ECO:0000313" key="1">
    <source>
        <dbReference type="EMBL" id="SHL48409.1"/>
    </source>
</evidence>
<keyword evidence="2" id="KW-1185">Reference proteome</keyword>
<dbReference type="AlphaFoldDB" id="A0A1M7B172"/>
<dbReference type="InterPro" id="IPR014710">
    <property type="entry name" value="RmlC-like_jellyroll"/>
</dbReference>
<dbReference type="InterPro" id="IPR010424">
    <property type="entry name" value="EutQ"/>
</dbReference>
<sequence>MGAGVRKVTSDDELEWYRRGTQELRLADAIGEADGAAMTVGFARYAAGEANDWTMSYDEALIVTKGRFAVDGPEGTVEAAAGEVIYLSAGTPLVYRAVEDSELVYVSHPHWYRATLESPHAARLEEFALESRPA</sequence>
<dbReference type="Proteomes" id="UP000184363">
    <property type="component" value="Unassembled WGS sequence"/>
</dbReference>
<reference evidence="1 2" key="1">
    <citation type="submission" date="2016-11" db="EMBL/GenBank/DDBJ databases">
        <authorList>
            <person name="Jaros S."/>
            <person name="Januszkiewicz K."/>
            <person name="Wedrychowicz H."/>
        </authorList>
    </citation>
    <scope>NUCLEOTIDE SEQUENCE [LARGE SCALE GENOMIC DNA]</scope>
    <source>
        <strain evidence="1 2">DSM 43832</strain>
    </source>
</reference>
<dbReference type="OrthoDB" id="3828611at2"/>
<proteinExistence type="predicted"/>
<dbReference type="Gene3D" id="2.60.120.10">
    <property type="entry name" value="Jelly Rolls"/>
    <property type="match status" value="1"/>
</dbReference>
<dbReference type="SUPFAM" id="SSF51182">
    <property type="entry name" value="RmlC-like cupins"/>
    <property type="match status" value="1"/>
</dbReference>
<protein>
    <submittedName>
        <fullName evidence="1">Ethanolamine utilization protein EutQ</fullName>
    </submittedName>
</protein>
<dbReference type="Pfam" id="PF06249">
    <property type="entry name" value="EutQ"/>
    <property type="match status" value="1"/>
</dbReference>
<dbReference type="EMBL" id="FRAP01000031">
    <property type="protein sequence ID" value="SHL48409.1"/>
    <property type="molecule type" value="Genomic_DNA"/>
</dbReference>
<name>A0A1M7B172_PSETH</name>
<organism evidence="1 2">
    <name type="scientific">Pseudonocardia thermophila</name>
    <dbReference type="NCBI Taxonomy" id="1848"/>
    <lineage>
        <taxon>Bacteria</taxon>
        <taxon>Bacillati</taxon>
        <taxon>Actinomycetota</taxon>
        <taxon>Actinomycetes</taxon>
        <taxon>Pseudonocardiales</taxon>
        <taxon>Pseudonocardiaceae</taxon>
        <taxon>Pseudonocardia</taxon>
    </lineage>
</organism>
<dbReference type="RefSeq" id="WP_073460438.1">
    <property type="nucleotide sequence ID" value="NZ_FRAP01000031.1"/>
</dbReference>
<dbReference type="InterPro" id="IPR011051">
    <property type="entry name" value="RmlC_Cupin_sf"/>
</dbReference>